<dbReference type="EMBL" id="WIWP01000012">
    <property type="protein sequence ID" value="MQT26055.1"/>
    <property type="molecule type" value="Genomic_DNA"/>
</dbReference>
<evidence type="ECO:0000313" key="3">
    <source>
        <dbReference type="EMBL" id="MQT26055.1"/>
    </source>
</evidence>
<dbReference type="Proteomes" id="UP000713985">
    <property type="component" value="Unassembled WGS sequence"/>
</dbReference>
<keyword evidence="6" id="KW-1185">Reference proteome</keyword>
<feature type="domain" description="Mor transcription activator" evidence="2">
    <location>
        <begin position="18"/>
        <end position="118"/>
    </location>
</feature>
<dbReference type="Gene3D" id="1.10.10.60">
    <property type="entry name" value="Homeodomain-like"/>
    <property type="match status" value="1"/>
</dbReference>
<comment type="caution">
    <text evidence="4">The sequence shown here is derived from an EMBL/GenBank/DDBJ whole genome shotgun (WGS) entry which is preliminary data.</text>
</comment>
<dbReference type="RefSeq" id="WP_153404906.1">
    <property type="nucleotide sequence ID" value="NZ_WIVT01000019.1"/>
</dbReference>
<organism evidence="4 5">
    <name type="scientific">Pseudomonas helleri</name>
    <dbReference type="NCBI Taxonomy" id="1608996"/>
    <lineage>
        <taxon>Bacteria</taxon>
        <taxon>Pseudomonadati</taxon>
        <taxon>Pseudomonadota</taxon>
        <taxon>Gammaproteobacteria</taxon>
        <taxon>Pseudomonadales</taxon>
        <taxon>Pseudomonadaceae</taxon>
        <taxon>Pseudomonas</taxon>
    </lineage>
</organism>
<sequence>MRPNEFAQERKGSTVKGAEVAASMAAHVSHRLRERGIAEQLADTIALEVLVDVQRSFGGLLLYFALGRKAKASAIHEELYDEYLANNLTIAELAKKYDHSLQWAYKVIGMVRISRRKAKETERSVAHQRDVERWKREGGAGDGA</sequence>
<dbReference type="AlphaFoldDB" id="A0A6G1W4T2"/>
<name>A0A6G1W4T2_9PSED</name>
<dbReference type="SUPFAM" id="SSF46689">
    <property type="entry name" value="Homeodomain-like"/>
    <property type="match status" value="1"/>
</dbReference>
<accession>A0A6G1W4T2</accession>
<evidence type="ECO:0000313" key="6">
    <source>
        <dbReference type="Proteomes" id="UP000713985"/>
    </source>
</evidence>
<protein>
    <recommendedName>
        <fullName evidence="2">Mor transcription activator domain-containing protein</fullName>
    </recommendedName>
</protein>
<evidence type="ECO:0000313" key="4">
    <source>
        <dbReference type="EMBL" id="MQU17840.1"/>
    </source>
</evidence>
<gene>
    <name evidence="4" type="ORF">GHN41_15485</name>
    <name evidence="3" type="ORF">GHN94_09475</name>
</gene>
<dbReference type="InterPro" id="IPR009057">
    <property type="entry name" value="Homeodomain-like_sf"/>
</dbReference>
<proteinExistence type="predicted"/>
<dbReference type="InterPro" id="IPR014875">
    <property type="entry name" value="Mor_transcription_activator"/>
</dbReference>
<evidence type="ECO:0000256" key="1">
    <source>
        <dbReference type="SAM" id="MobiDB-lite"/>
    </source>
</evidence>
<evidence type="ECO:0000259" key="2">
    <source>
        <dbReference type="Pfam" id="PF08765"/>
    </source>
</evidence>
<dbReference type="EMBL" id="WIVT01000019">
    <property type="protein sequence ID" value="MQU17840.1"/>
    <property type="molecule type" value="Genomic_DNA"/>
</dbReference>
<evidence type="ECO:0000313" key="5">
    <source>
        <dbReference type="Proteomes" id="UP000443000"/>
    </source>
</evidence>
<reference evidence="5 6" key="1">
    <citation type="submission" date="2019-10" db="EMBL/GenBank/DDBJ databases">
        <title>Evaluation of single-gene subtyping targets for Pseudomonas.</title>
        <authorList>
            <person name="Reichler S.J."/>
            <person name="Orsi R.H."/>
            <person name="Wiedmann M."/>
            <person name="Martin N.H."/>
            <person name="Murphy S.I."/>
        </authorList>
    </citation>
    <scope>NUCLEOTIDE SEQUENCE [LARGE SCALE GENOMIC DNA]</scope>
    <source>
        <strain evidence="3 6">FSL R10-0802</strain>
        <strain evidence="4 5">FSL R10-1594</strain>
    </source>
</reference>
<feature type="region of interest" description="Disordered" evidence="1">
    <location>
        <begin position="121"/>
        <end position="144"/>
    </location>
</feature>
<dbReference type="Proteomes" id="UP000443000">
    <property type="component" value="Unassembled WGS sequence"/>
</dbReference>
<dbReference type="Pfam" id="PF08765">
    <property type="entry name" value="Mor"/>
    <property type="match status" value="1"/>
</dbReference>